<keyword evidence="2" id="KW-0238">DNA-binding</keyword>
<dbReference type="GO" id="GO:0006355">
    <property type="term" value="P:regulation of DNA-templated transcription"/>
    <property type="evidence" value="ECO:0007669"/>
    <property type="project" value="InterPro"/>
</dbReference>
<dbReference type="PANTHER" id="PTHR44688">
    <property type="entry name" value="DNA-BINDING TRANSCRIPTIONAL ACTIVATOR DEVR_DOSR"/>
    <property type="match status" value="1"/>
</dbReference>
<dbReference type="PROSITE" id="PS50043">
    <property type="entry name" value="HTH_LUXR_2"/>
    <property type="match status" value="1"/>
</dbReference>
<comment type="caution">
    <text evidence="5">The sequence shown here is derived from an EMBL/GenBank/DDBJ whole genome shotgun (WGS) entry which is preliminary data.</text>
</comment>
<dbReference type="InterPro" id="IPR016032">
    <property type="entry name" value="Sig_transdc_resp-reg_C-effctor"/>
</dbReference>
<accession>A0A923H9C9</accession>
<dbReference type="Gene3D" id="3.30.450.20">
    <property type="entry name" value="PAS domain"/>
    <property type="match status" value="1"/>
</dbReference>
<reference evidence="5" key="1">
    <citation type="submission" date="2020-08" db="EMBL/GenBank/DDBJ databases">
        <title>Hyunsoonleella sp. strain SJ7 genome sequencing and assembly.</title>
        <authorList>
            <person name="Kim I."/>
        </authorList>
    </citation>
    <scope>NUCLEOTIDE SEQUENCE</scope>
    <source>
        <strain evidence="5">SJ7</strain>
    </source>
</reference>
<dbReference type="EMBL" id="JACNMF010000004">
    <property type="protein sequence ID" value="MBC3759100.1"/>
    <property type="molecule type" value="Genomic_DNA"/>
</dbReference>
<name>A0A923H9C9_9FLAO</name>
<dbReference type="SMART" id="SM00421">
    <property type="entry name" value="HTH_LUXR"/>
    <property type="match status" value="1"/>
</dbReference>
<dbReference type="CDD" id="cd06170">
    <property type="entry name" value="LuxR_C_like"/>
    <property type="match status" value="1"/>
</dbReference>
<dbReference type="InterPro" id="IPR036388">
    <property type="entry name" value="WH-like_DNA-bd_sf"/>
</dbReference>
<evidence type="ECO:0000313" key="6">
    <source>
        <dbReference type="Proteomes" id="UP000656244"/>
    </source>
</evidence>
<dbReference type="PRINTS" id="PR00038">
    <property type="entry name" value="HTHLUXR"/>
</dbReference>
<dbReference type="Proteomes" id="UP000656244">
    <property type="component" value="Unassembled WGS sequence"/>
</dbReference>
<evidence type="ECO:0000256" key="2">
    <source>
        <dbReference type="ARBA" id="ARBA00023125"/>
    </source>
</evidence>
<gene>
    <name evidence="5" type="ORF">H7U19_11830</name>
</gene>
<dbReference type="PANTHER" id="PTHR44688:SF16">
    <property type="entry name" value="DNA-BINDING TRANSCRIPTIONAL ACTIVATOR DEVR_DOSR"/>
    <property type="match status" value="1"/>
</dbReference>
<evidence type="ECO:0000313" key="5">
    <source>
        <dbReference type="EMBL" id="MBC3759100.1"/>
    </source>
</evidence>
<proteinExistence type="predicted"/>
<dbReference type="AlphaFoldDB" id="A0A923H9C9"/>
<feature type="domain" description="HTH luxR-type" evidence="4">
    <location>
        <begin position="194"/>
        <end position="255"/>
    </location>
</feature>
<keyword evidence="1" id="KW-0805">Transcription regulation</keyword>
<evidence type="ECO:0000256" key="1">
    <source>
        <dbReference type="ARBA" id="ARBA00023015"/>
    </source>
</evidence>
<dbReference type="SUPFAM" id="SSF46894">
    <property type="entry name" value="C-terminal effector domain of the bipartite response regulators"/>
    <property type="match status" value="1"/>
</dbReference>
<sequence>MGVSFDNIKVLLQSILDAGGRPCSESQLEKTLNGLEGLNGASTFYGLLTPKELDFKFLNPEMVGLLGLEKGETGYFNFDQILSHVHPEDLEHWHIALKEMQTYHLANTKMISAPSISYTWNLRIEDATQKYINLFQNITPLMLQEGPSAAVVLIQFTVLPVMEDYRVTASMSYSTDQNHLKTVGFNHFKQKLWWEQLSDREQEILTLVQQQATSKTIGQQLGISPNTVNTHRRNILKKLNVSSTGELIGILKASNM</sequence>
<protein>
    <submittedName>
        <fullName evidence="5">Helix-turn-helix transcriptional regulator</fullName>
    </submittedName>
</protein>
<dbReference type="GO" id="GO:0003677">
    <property type="term" value="F:DNA binding"/>
    <property type="evidence" value="ECO:0007669"/>
    <property type="project" value="UniProtKB-KW"/>
</dbReference>
<organism evidence="5 6">
    <name type="scientific">Hyunsoonleella aquatilis</name>
    <dbReference type="NCBI Taxonomy" id="2762758"/>
    <lineage>
        <taxon>Bacteria</taxon>
        <taxon>Pseudomonadati</taxon>
        <taxon>Bacteroidota</taxon>
        <taxon>Flavobacteriia</taxon>
        <taxon>Flavobacteriales</taxon>
        <taxon>Flavobacteriaceae</taxon>
    </lineage>
</organism>
<dbReference type="Gene3D" id="1.10.10.10">
    <property type="entry name" value="Winged helix-like DNA-binding domain superfamily/Winged helix DNA-binding domain"/>
    <property type="match status" value="1"/>
</dbReference>
<keyword evidence="6" id="KW-1185">Reference proteome</keyword>
<dbReference type="Pfam" id="PF00196">
    <property type="entry name" value="GerE"/>
    <property type="match status" value="1"/>
</dbReference>
<keyword evidence="3" id="KW-0804">Transcription</keyword>
<dbReference type="InterPro" id="IPR000792">
    <property type="entry name" value="Tscrpt_reg_LuxR_C"/>
</dbReference>
<evidence type="ECO:0000256" key="3">
    <source>
        <dbReference type="ARBA" id="ARBA00023163"/>
    </source>
</evidence>
<evidence type="ECO:0000259" key="4">
    <source>
        <dbReference type="PROSITE" id="PS50043"/>
    </source>
</evidence>
<dbReference type="RefSeq" id="WP_186562650.1">
    <property type="nucleotide sequence ID" value="NZ_JACNMF010000004.1"/>
</dbReference>